<dbReference type="GeneID" id="105361963"/>
<evidence type="ECO:0000256" key="1">
    <source>
        <dbReference type="ARBA" id="ARBA00004141"/>
    </source>
</evidence>
<feature type="transmembrane region" description="Helical" evidence="10">
    <location>
        <begin position="159"/>
        <end position="178"/>
    </location>
</feature>
<evidence type="ECO:0000313" key="11">
    <source>
        <dbReference type="Proteomes" id="UP000695007"/>
    </source>
</evidence>
<dbReference type="KEGG" id="csol:105361963"/>
<evidence type="ECO:0000256" key="2">
    <source>
        <dbReference type="ARBA" id="ARBA00022516"/>
    </source>
</evidence>
<evidence type="ECO:0000256" key="8">
    <source>
        <dbReference type="ARBA" id="ARBA00023136"/>
    </source>
</evidence>
<dbReference type="GO" id="GO:0009922">
    <property type="term" value="F:fatty acid elongase activity"/>
    <property type="evidence" value="ECO:0007669"/>
    <property type="project" value="UniProtKB-EC"/>
</dbReference>
<keyword evidence="11" id="KW-1185">Reference proteome</keyword>
<protein>
    <recommendedName>
        <fullName evidence="10">Elongation of very long chain fatty acids protein</fullName>
        <ecNumber evidence="10">2.3.1.199</ecNumber>
    </recommendedName>
    <alternativeName>
        <fullName evidence="10">Very-long-chain 3-oxoacyl-CoA synthase</fullName>
    </alternativeName>
</protein>
<dbReference type="RefSeq" id="XP_011497587.1">
    <property type="nucleotide sequence ID" value="XM_011499285.1"/>
</dbReference>
<dbReference type="GO" id="GO:0042761">
    <property type="term" value="P:very long-chain fatty acid biosynthetic process"/>
    <property type="evidence" value="ECO:0007669"/>
    <property type="project" value="TreeGrafter"/>
</dbReference>
<feature type="transmembrane region" description="Helical" evidence="10">
    <location>
        <begin position="134"/>
        <end position="153"/>
    </location>
</feature>
<feature type="transmembrane region" description="Helical" evidence="10">
    <location>
        <begin position="228"/>
        <end position="247"/>
    </location>
</feature>
<evidence type="ECO:0000256" key="9">
    <source>
        <dbReference type="ARBA" id="ARBA00023160"/>
    </source>
</evidence>
<comment type="subcellular location">
    <subcellularLocation>
        <location evidence="1">Membrane</location>
        <topology evidence="1">Multi-pass membrane protein</topology>
    </subcellularLocation>
</comment>
<evidence type="ECO:0000256" key="10">
    <source>
        <dbReference type="RuleBase" id="RU361115"/>
    </source>
</evidence>
<feature type="transmembrane region" description="Helical" evidence="10">
    <location>
        <begin position="198"/>
        <end position="216"/>
    </location>
</feature>
<keyword evidence="5 10" id="KW-0276">Fatty acid metabolism</keyword>
<keyword evidence="7 10" id="KW-0443">Lipid metabolism</keyword>
<keyword evidence="2 10" id="KW-0444">Lipid biosynthesis</keyword>
<dbReference type="AlphaFoldDB" id="A0AAJ6YGE2"/>
<dbReference type="GO" id="GO:0019367">
    <property type="term" value="P:fatty acid elongation, saturated fatty acid"/>
    <property type="evidence" value="ECO:0007669"/>
    <property type="project" value="TreeGrafter"/>
</dbReference>
<evidence type="ECO:0000256" key="5">
    <source>
        <dbReference type="ARBA" id="ARBA00022832"/>
    </source>
</evidence>
<feature type="transmembrane region" description="Helical" evidence="10">
    <location>
        <begin position="107"/>
        <end position="127"/>
    </location>
</feature>
<dbReference type="InterPro" id="IPR002076">
    <property type="entry name" value="ELO_fam"/>
</dbReference>
<keyword evidence="4 10" id="KW-0812">Transmembrane</keyword>
<dbReference type="GO" id="GO:0030148">
    <property type="term" value="P:sphingolipid biosynthetic process"/>
    <property type="evidence" value="ECO:0007669"/>
    <property type="project" value="TreeGrafter"/>
</dbReference>
<accession>A0AAJ6YGE2</accession>
<evidence type="ECO:0000256" key="3">
    <source>
        <dbReference type="ARBA" id="ARBA00022679"/>
    </source>
</evidence>
<keyword evidence="6 10" id="KW-1133">Transmembrane helix</keyword>
<dbReference type="Pfam" id="PF01151">
    <property type="entry name" value="ELO"/>
    <property type="match status" value="1"/>
</dbReference>
<dbReference type="EC" id="2.3.1.199" evidence="10"/>
<dbReference type="GO" id="GO:0005789">
    <property type="term" value="C:endoplasmic reticulum membrane"/>
    <property type="evidence" value="ECO:0007669"/>
    <property type="project" value="TreeGrafter"/>
</dbReference>
<evidence type="ECO:0000256" key="4">
    <source>
        <dbReference type="ARBA" id="ARBA00022692"/>
    </source>
</evidence>
<keyword evidence="3 10" id="KW-0808">Transferase</keyword>
<dbReference type="GO" id="GO:0034626">
    <property type="term" value="P:fatty acid elongation, polyunsaturated fatty acid"/>
    <property type="evidence" value="ECO:0007669"/>
    <property type="project" value="TreeGrafter"/>
</dbReference>
<dbReference type="PANTHER" id="PTHR11157">
    <property type="entry name" value="FATTY ACID ACYL TRANSFERASE-RELATED"/>
    <property type="match status" value="1"/>
</dbReference>
<keyword evidence="8 10" id="KW-0472">Membrane</keyword>
<reference evidence="12" key="1">
    <citation type="submission" date="2025-08" db="UniProtKB">
        <authorList>
            <consortium name="RefSeq"/>
        </authorList>
    </citation>
    <scope>IDENTIFICATION</scope>
</reference>
<dbReference type="Proteomes" id="UP000695007">
    <property type="component" value="Unplaced"/>
</dbReference>
<evidence type="ECO:0000313" key="12">
    <source>
        <dbReference type="RefSeq" id="XP_011497587.1"/>
    </source>
</evidence>
<dbReference type="PROSITE" id="PS01188">
    <property type="entry name" value="ELO"/>
    <property type="match status" value="1"/>
</dbReference>
<sequence length="258" mass="30330">MHWLSELYHYYNVEQADPRTNSWFFIENPLYLLSVVFGYIYFVLLCGPKYMEKRKPYSLKTAIFFYNLFQIVINAIIVYEIYVIWTTDYSLGCEPVRQNIDKHVTDIVIWILLLKTFDLLETLIFVLRKKMKQVSFLHVYHHISTVLITYYIVKYHPGGMFLMLMIINGSVHVAMYTYYLFASLGSTMENLTNIVKPYVTRIQIIQFLILLVHQSQALFPSCSVSKKAATIVVGDIILNLALFLKFYRNNYTKSSKIA</sequence>
<comment type="catalytic activity">
    <reaction evidence="10">
        <text>a very-long-chain acyl-CoA + malonyl-CoA + H(+) = a very-long-chain 3-oxoacyl-CoA + CO2 + CoA</text>
        <dbReference type="Rhea" id="RHEA:32727"/>
        <dbReference type="ChEBI" id="CHEBI:15378"/>
        <dbReference type="ChEBI" id="CHEBI:16526"/>
        <dbReference type="ChEBI" id="CHEBI:57287"/>
        <dbReference type="ChEBI" id="CHEBI:57384"/>
        <dbReference type="ChEBI" id="CHEBI:90725"/>
        <dbReference type="ChEBI" id="CHEBI:90736"/>
        <dbReference type="EC" id="2.3.1.199"/>
    </reaction>
</comment>
<evidence type="ECO:0000256" key="6">
    <source>
        <dbReference type="ARBA" id="ARBA00022989"/>
    </source>
</evidence>
<keyword evidence="9 10" id="KW-0275">Fatty acid biosynthesis</keyword>
<dbReference type="GO" id="GO:0034625">
    <property type="term" value="P:fatty acid elongation, monounsaturated fatty acid"/>
    <property type="evidence" value="ECO:0007669"/>
    <property type="project" value="TreeGrafter"/>
</dbReference>
<name>A0AAJ6YGE2_9HYME</name>
<evidence type="ECO:0000256" key="7">
    <source>
        <dbReference type="ARBA" id="ARBA00023098"/>
    </source>
</evidence>
<organism evidence="11 12">
    <name type="scientific">Ceratosolen solmsi marchali</name>
    <dbReference type="NCBI Taxonomy" id="326594"/>
    <lineage>
        <taxon>Eukaryota</taxon>
        <taxon>Metazoa</taxon>
        <taxon>Ecdysozoa</taxon>
        <taxon>Arthropoda</taxon>
        <taxon>Hexapoda</taxon>
        <taxon>Insecta</taxon>
        <taxon>Pterygota</taxon>
        <taxon>Neoptera</taxon>
        <taxon>Endopterygota</taxon>
        <taxon>Hymenoptera</taxon>
        <taxon>Apocrita</taxon>
        <taxon>Proctotrupomorpha</taxon>
        <taxon>Chalcidoidea</taxon>
        <taxon>Agaonidae</taxon>
        <taxon>Agaoninae</taxon>
        <taxon>Ceratosolen</taxon>
    </lineage>
</organism>
<dbReference type="InterPro" id="IPR030457">
    <property type="entry name" value="ELO_CS"/>
</dbReference>
<comment type="similarity">
    <text evidence="10">Belongs to the ELO family.</text>
</comment>
<feature type="transmembrane region" description="Helical" evidence="10">
    <location>
        <begin position="30"/>
        <end position="51"/>
    </location>
</feature>
<feature type="transmembrane region" description="Helical" evidence="10">
    <location>
        <begin position="63"/>
        <end position="87"/>
    </location>
</feature>
<gene>
    <name evidence="12" type="primary">LOC105361963</name>
</gene>
<dbReference type="PANTHER" id="PTHR11157:SF113">
    <property type="entry name" value="ELONGATION OF VERY LONG CHAIN FATTY ACIDS PROTEIN"/>
    <property type="match status" value="1"/>
</dbReference>
<proteinExistence type="inferred from homology"/>